<feature type="region of interest" description="Disordered" evidence="1">
    <location>
        <begin position="159"/>
        <end position="199"/>
    </location>
</feature>
<evidence type="ECO:0000256" key="1">
    <source>
        <dbReference type="SAM" id="MobiDB-lite"/>
    </source>
</evidence>
<keyword evidence="3" id="KW-1185">Reference proteome</keyword>
<feature type="compositionally biased region" description="Basic and acidic residues" evidence="1">
    <location>
        <begin position="159"/>
        <end position="170"/>
    </location>
</feature>
<feature type="compositionally biased region" description="Polar residues" evidence="1">
    <location>
        <begin position="182"/>
        <end position="192"/>
    </location>
</feature>
<evidence type="ECO:0000313" key="3">
    <source>
        <dbReference type="Proteomes" id="UP000270094"/>
    </source>
</evidence>
<proteinExistence type="predicted"/>
<dbReference type="AlphaFoldDB" id="A0A3P7JHE9"/>
<organism evidence="2 3">
    <name type="scientific">Strongylus vulgaris</name>
    <name type="common">Blood worm</name>
    <dbReference type="NCBI Taxonomy" id="40348"/>
    <lineage>
        <taxon>Eukaryota</taxon>
        <taxon>Metazoa</taxon>
        <taxon>Ecdysozoa</taxon>
        <taxon>Nematoda</taxon>
        <taxon>Chromadorea</taxon>
        <taxon>Rhabditida</taxon>
        <taxon>Rhabditina</taxon>
        <taxon>Rhabditomorpha</taxon>
        <taxon>Strongyloidea</taxon>
        <taxon>Strongylidae</taxon>
        <taxon>Strongylus</taxon>
    </lineage>
</organism>
<dbReference type="EMBL" id="UYYB01095501">
    <property type="protein sequence ID" value="VDM75557.1"/>
    <property type="molecule type" value="Genomic_DNA"/>
</dbReference>
<accession>A0A3P7JHE9</accession>
<dbReference type="Proteomes" id="UP000270094">
    <property type="component" value="Unassembled WGS sequence"/>
</dbReference>
<reference evidence="2 3" key="1">
    <citation type="submission" date="2018-11" db="EMBL/GenBank/DDBJ databases">
        <authorList>
            <consortium name="Pathogen Informatics"/>
        </authorList>
    </citation>
    <scope>NUCLEOTIDE SEQUENCE [LARGE SCALE GENOMIC DNA]</scope>
</reference>
<sequence length="342" mass="38006">MVEPDPEPVDTAQPSVNDGSAQVDAPNLPVNLNLSRGDTTQQLPSAQPPSPAIPELTVAGSAMSSVTVQVASPHIGLSEARTENPELTCSELVIGHGRPHAPHRTAAIEEQSNSTTGSLSTKDDPARENVQIHYKKTKKHLFDLLTRLDKYRAEPLRLSRHARPDSRSKTDSWGNGERLNSKVKSGPSSMPSPRQYPSGRWSVHDSMSANEPYEFLAKQRLVRKEIRPQSSHDAGALERFQRSGRQYSFYDVYDDACNSVSEESDSNCPKRGETRKFTRKGRFGSGDVTYEIGDEMYYFDTIHLDQVMFFSIPSSPQGERGEWGKGGGLLSKLLYVLYLERL</sequence>
<name>A0A3P7JHE9_STRVU</name>
<evidence type="ECO:0000313" key="2">
    <source>
        <dbReference type="EMBL" id="VDM75557.1"/>
    </source>
</evidence>
<protein>
    <submittedName>
        <fullName evidence="2">Uncharacterized protein</fullName>
    </submittedName>
</protein>
<feature type="compositionally biased region" description="Polar residues" evidence="1">
    <location>
        <begin position="110"/>
        <end position="120"/>
    </location>
</feature>
<feature type="region of interest" description="Disordered" evidence="1">
    <location>
        <begin position="1"/>
        <end position="55"/>
    </location>
</feature>
<feature type="compositionally biased region" description="Polar residues" evidence="1">
    <location>
        <begin position="30"/>
        <end position="40"/>
    </location>
</feature>
<feature type="region of interest" description="Disordered" evidence="1">
    <location>
        <begin position="97"/>
        <end position="127"/>
    </location>
</feature>
<dbReference type="OrthoDB" id="10613581at2759"/>
<gene>
    <name evidence="2" type="ORF">SVUK_LOCUS10555</name>
</gene>